<dbReference type="InterPro" id="IPR001789">
    <property type="entry name" value="Sig_transdc_resp-reg_receiver"/>
</dbReference>
<dbReference type="PANTHER" id="PTHR45339">
    <property type="entry name" value="HYBRID SIGNAL TRANSDUCTION HISTIDINE KINASE J"/>
    <property type="match status" value="1"/>
</dbReference>
<evidence type="ECO:0000259" key="10">
    <source>
        <dbReference type="PROSITE" id="PS50839"/>
    </source>
</evidence>
<keyword evidence="5" id="KW-0902">Two-component regulatory system</keyword>
<dbReference type="SMART" id="SM01079">
    <property type="entry name" value="CHASE"/>
    <property type="match status" value="1"/>
</dbReference>
<dbReference type="GO" id="GO:0003824">
    <property type="term" value="F:catalytic activity"/>
    <property type="evidence" value="ECO:0007669"/>
    <property type="project" value="UniProtKB-ARBA"/>
</dbReference>
<dbReference type="InterPro" id="IPR042240">
    <property type="entry name" value="CHASE_sf"/>
</dbReference>
<protein>
    <submittedName>
        <fullName evidence="11">Uncharacterized protein</fullName>
    </submittedName>
</protein>
<name>A0A3P3XS81_9SPIR</name>
<keyword evidence="3 8" id="KW-0812">Transmembrane</keyword>
<dbReference type="Gene3D" id="3.40.50.2300">
    <property type="match status" value="1"/>
</dbReference>
<evidence type="ECO:0000256" key="3">
    <source>
        <dbReference type="ARBA" id="ARBA00022692"/>
    </source>
</evidence>
<dbReference type="SUPFAM" id="SSF52172">
    <property type="entry name" value="CheY-like"/>
    <property type="match status" value="1"/>
</dbReference>
<comment type="subcellular location">
    <subcellularLocation>
        <location evidence="1">Membrane</location>
    </subcellularLocation>
</comment>
<gene>
    <name evidence="11" type="ORF">SPIRO4BDMA_50454</name>
</gene>
<dbReference type="GO" id="GO:0016020">
    <property type="term" value="C:membrane"/>
    <property type="evidence" value="ECO:0007669"/>
    <property type="project" value="UniProtKB-SubCell"/>
</dbReference>
<keyword evidence="2 7" id="KW-0597">Phosphoprotein</keyword>
<feature type="transmembrane region" description="Helical" evidence="8">
    <location>
        <begin position="253"/>
        <end position="276"/>
    </location>
</feature>
<evidence type="ECO:0000256" key="7">
    <source>
        <dbReference type="PROSITE-ProRule" id="PRU00169"/>
    </source>
</evidence>
<reference evidence="11" key="1">
    <citation type="submission" date="2017-02" db="EMBL/GenBank/DDBJ databases">
        <authorList>
            <person name="Regsiter A."/>
            <person name="William W."/>
        </authorList>
    </citation>
    <scope>NUCLEOTIDE SEQUENCE</scope>
    <source>
        <strain evidence="11">BdmA 4</strain>
    </source>
</reference>
<sequence length="470" mass="51035">MNIIRGSESKRGRVPPIVFSLALCALAIFSFVMLRDSAYRSESALLKAASEKIALRVSAKLQAMLDTGEQFRQLLRTEGGRTYAALRPLAEDSLARSSYIDSITIAPGAIVRYSFPEDRASASIGHDLLNNPERMQALVEAVREKKAVLQGPSVSAEGEDLAFLRIPVMDKADLWGFVSIGFDIDRMLADLDISSEFPGLFVAIASSGTDGRGRQVFWGDQRALQGYEVAVTAGSEDFPWTVYTASSYPVVRVVWWGAGLLALSIVSLVLFMQGMVAGRQRQKRTLSAPSLKEASFVVTPFVQKAEENEGPLPEVAAQDQAAPASTALASSEEGARAAVRTPVSVLVVDDSEVNRELLFRMLTLKGYEAQSVSSSEMALDAIKERSFDVLLIDCIMPKTDGYALASAIRNIIGEAPSLMIAMSPRHDPQETEKCRAAGFDSVLIKPFTMTSLDQKIQETLYHKGDKVPGG</sequence>
<dbReference type="GO" id="GO:0000160">
    <property type="term" value="P:phosphorelay signal transduction system"/>
    <property type="evidence" value="ECO:0007669"/>
    <property type="project" value="UniProtKB-KW"/>
</dbReference>
<evidence type="ECO:0000256" key="5">
    <source>
        <dbReference type="ARBA" id="ARBA00023012"/>
    </source>
</evidence>
<feature type="transmembrane region" description="Helical" evidence="8">
    <location>
        <begin position="12"/>
        <end position="34"/>
    </location>
</feature>
<dbReference type="Pfam" id="PF00072">
    <property type="entry name" value="Response_reg"/>
    <property type="match status" value="1"/>
</dbReference>
<feature type="domain" description="Response regulatory" evidence="9">
    <location>
        <begin position="344"/>
        <end position="460"/>
    </location>
</feature>
<dbReference type="CDD" id="cd17546">
    <property type="entry name" value="REC_hyHK_CKI1_RcsC-like"/>
    <property type="match status" value="1"/>
</dbReference>
<evidence type="ECO:0000256" key="4">
    <source>
        <dbReference type="ARBA" id="ARBA00022989"/>
    </source>
</evidence>
<keyword evidence="6 8" id="KW-0472">Membrane</keyword>
<evidence type="ECO:0000256" key="6">
    <source>
        <dbReference type="ARBA" id="ARBA00023136"/>
    </source>
</evidence>
<organism evidence="11">
    <name type="scientific">uncultured spirochete</name>
    <dbReference type="NCBI Taxonomy" id="156406"/>
    <lineage>
        <taxon>Bacteria</taxon>
        <taxon>Pseudomonadati</taxon>
        <taxon>Spirochaetota</taxon>
        <taxon>Spirochaetia</taxon>
        <taxon>Spirochaetales</taxon>
        <taxon>environmental samples</taxon>
    </lineage>
</organism>
<evidence type="ECO:0000256" key="2">
    <source>
        <dbReference type="ARBA" id="ARBA00022553"/>
    </source>
</evidence>
<dbReference type="PROSITE" id="PS50110">
    <property type="entry name" value="RESPONSE_REGULATORY"/>
    <property type="match status" value="1"/>
</dbReference>
<dbReference type="AlphaFoldDB" id="A0A3P3XS81"/>
<feature type="modified residue" description="4-aspartylphosphate" evidence="7">
    <location>
        <position position="393"/>
    </location>
</feature>
<keyword evidence="4 8" id="KW-1133">Transmembrane helix</keyword>
<evidence type="ECO:0000259" key="9">
    <source>
        <dbReference type="PROSITE" id="PS50110"/>
    </source>
</evidence>
<dbReference type="InterPro" id="IPR006189">
    <property type="entry name" value="CHASE_dom"/>
</dbReference>
<proteinExistence type="predicted"/>
<accession>A0A3P3XS81</accession>
<feature type="domain" description="CHASE" evidence="10">
    <location>
        <begin position="109"/>
        <end position="191"/>
    </location>
</feature>
<evidence type="ECO:0000256" key="8">
    <source>
        <dbReference type="SAM" id="Phobius"/>
    </source>
</evidence>
<evidence type="ECO:0000313" key="11">
    <source>
        <dbReference type="EMBL" id="SLM18939.1"/>
    </source>
</evidence>
<dbReference type="PROSITE" id="PS50839">
    <property type="entry name" value="CHASE"/>
    <property type="match status" value="1"/>
</dbReference>
<dbReference type="EMBL" id="FWDO01000005">
    <property type="protein sequence ID" value="SLM18939.1"/>
    <property type="molecule type" value="Genomic_DNA"/>
</dbReference>
<dbReference type="PANTHER" id="PTHR45339:SF1">
    <property type="entry name" value="HYBRID SIGNAL TRANSDUCTION HISTIDINE KINASE J"/>
    <property type="match status" value="1"/>
</dbReference>
<dbReference type="InterPro" id="IPR011006">
    <property type="entry name" value="CheY-like_superfamily"/>
</dbReference>
<dbReference type="Gene3D" id="3.30.450.350">
    <property type="entry name" value="CHASE domain"/>
    <property type="match status" value="1"/>
</dbReference>
<evidence type="ECO:0000256" key="1">
    <source>
        <dbReference type="ARBA" id="ARBA00004370"/>
    </source>
</evidence>
<dbReference type="Pfam" id="PF03924">
    <property type="entry name" value="CHASE"/>
    <property type="match status" value="1"/>
</dbReference>
<dbReference type="SMART" id="SM00448">
    <property type="entry name" value="REC"/>
    <property type="match status" value="1"/>
</dbReference>